<organism evidence="1 2">
    <name type="scientific">Roseateles aquatilis</name>
    <dbReference type="NCBI Taxonomy" id="431061"/>
    <lineage>
        <taxon>Bacteria</taxon>
        <taxon>Pseudomonadati</taxon>
        <taxon>Pseudomonadota</taxon>
        <taxon>Betaproteobacteria</taxon>
        <taxon>Burkholderiales</taxon>
        <taxon>Sphaerotilaceae</taxon>
        <taxon>Roseateles</taxon>
    </lineage>
</organism>
<reference evidence="1 2" key="1">
    <citation type="journal article" date="2008" name="Int. J. Syst. Evol. Microbiol.">
        <title>Description of Roseateles aquatilis sp. nov. and Roseateles terrae sp. nov., in the class Betaproteobacteria, and emended description of the genus Roseateles.</title>
        <authorList>
            <person name="Gomila M."/>
            <person name="Bowien B."/>
            <person name="Falsen E."/>
            <person name="Moore E.R."/>
            <person name="Lalucat J."/>
        </authorList>
    </citation>
    <scope>NUCLEOTIDE SEQUENCE [LARGE SCALE GENOMIC DNA]</scope>
    <source>
        <strain evidence="1 2">CCUG 48205</strain>
    </source>
</reference>
<comment type="caution">
    <text evidence="1">The sequence shown here is derived from an EMBL/GenBank/DDBJ whole genome shotgun (WGS) entry which is preliminary data.</text>
</comment>
<dbReference type="Proteomes" id="UP000197468">
    <property type="component" value="Unassembled WGS sequence"/>
</dbReference>
<dbReference type="AlphaFoldDB" id="A0A2D0AM16"/>
<sequence length="101" mass="11511">MTSGINQDRPPVEAWQAQGIYPFHREAETPVELLERQLFDQVAWLLSRFHAGCRALAPAAVSLQFRLLRQAVECGPEELQSLLTEVLDLPHEERRAVHVRA</sequence>
<accession>A0A2D0AM16</accession>
<dbReference type="EMBL" id="NIOF01000013">
    <property type="protein sequence ID" value="OWQ85264.1"/>
    <property type="molecule type" value="Genomic_DNA"/>
</dbReference>
<gene>
    <name evidence="1" type="ORF">CDN99_22245</name>
</gene>
<proteinExistence type="predicted"/>
<evidence type="ECO:0000313" key="2">
    <source>
        <dbReference type="Proteomes" id="UP000197468"/>
    </source>
</evidence>
<protein>
    <submittedName>
        <fullName evidence="1">Uncharacterized protein</fullName>
    </submittedName>
</protein>
<keyword evidence="2" id="KW-1185">Reference proteome</keyword>
<dbReference type="OrthoDB" id="8765545at2"/>
<name>A0A2D0AM16_9BURK</name>
<dbReference type="RefSeq" id="WP_088387111.1">
    <property type="nucleotide sequence ID" value="NZ_NIOF01000013.1"/>
</dbReference>
<evidence type="ECO:0000313" key="1">
    <source>
        <dbReference type="EMBL" id="OWQ85264.1"/>
    </source>
</evidence>